<dbReference type="InterPro" id="IPR013525">
    <property type="entry name" value="ABC2_TM"/>
</dbReference>
<dbReference type="GO" id="GO:0140359">
    <property type="term" value="F:ABC-type transporter activity"/>
    <property type="evidence" value="ECO:0007669"/>
    <property type="project" value="InterPro"/>
</dbReference>
<dbReference type="PANTHER" id="PTHR30294:SF29">
    <property type="entry name" value="MULTIDRUG ABC TRANSPORTER PERMEASE YBHS-RELATED"/>
    <property type="match status" value="1"/>
</dbReference>
<keyword evidence="4 6" id="KW-1133">Transmembrane helix</keyword>
<feature type="transmembrane region" description="Helical" evidence="6">
    <location>
        <begin position="312"/>
        <end position="332"/>
    </location>
</feature>
<dbReference type="AlphaFoldDB" id="A0A376H4F4"/>
<dbReference type="EMBL" id="UFYW01000001">
    <property type="protein sequence ID" value="STD83258.1"/>
    <property type="molecule type" value="Genomic_DNA"/>
</dbReference>
<feature type="transmembrane region" description="Helical" evidence="6">
    <location>
        <begin position="338"/>
        <end position="356"/>
    </location>
</feature>
<feature type="transmembrane region" description="Helical" evidence="6">
    <location>
        <begin position="226"/>
        <end position="255"/>
    </location>
</feature>
<feature type="domain" description="ABC-2 type transporter transmembrane" evidence="7">
    <location>
        <begin position="20"/>
        <end position="387"/>
    </location>
</feature>
<dbReference type="OrthoDB" id="9768837at2"/>
<keyword evidence="9" id="KW-1185">Reference proteome</keyword>
<sequence length="417" mass="45256">MSKFWVIALDVFKKNVKSISFLIMILIPFIALGIIYVVGIFTDGMNSADKIAVYANEPAIAQTIAAQKNEDYHFEVVDSEEAGKKQLADEKVDAFLIVTSEADSIKGELLSESSMGQTTELTVQQLLSGLQASGRAAALGLNQEQVASLSEPANFSKQKVTFTEDGKMELGEDHSSIQYIVSYVGTIILFMFILTYAQIIAQEIASEKGTRIMEVILSSTRAQVHFYAKLTGVIMVALAQLLAYAGIFAISYYWIKDISMVKDVLANFSIDGLFGPFLIYSVIFVLLGILIYSVLSALCGSLVNKAEDTAKAIIPVTYLSLAGYMLGLILGGTDPNNIILRVTSYIPFLSSFIMPVRLANDTVGIGGAAVSVAILAVSTLALMLISARMYKSNVLIYNDNGILASLKQSFVLMKNEK</sequence>
<feature type="transmembrane region" description="Helical" evidence="6">
    <location>
        <begin position="363"/>
        <end position="385"/>
    </location>
</feature>
<evidence type="ECO:0000256" key="2">
    <source>
        <dbReference type="ARBA" id="ARBA00022475"/>
    </source>
</evidence>
<evidence type="ECO:0000256" key="3">
    <source>
        <dbReference type="ARBA" id="ARBA00022692"/>
    </source>
</evidence>
<organism evidence="8 9">
    <name type="scientific">Enterococcus gallinarum</name>
    <dbReference type="NCBI Taxonomy" id="1353"/>
    <lineage>
        <taxon>Bacteria</taxon>
        <taxon>Bacillati</taxon>
        <taxon>Bacillota</taxon>
        <taxon>Bacilli</taxon>
        <taxon>Lactobacillales</taxon>
        <taxon>Enterococcaceae</taxon>
        <taxon>Enterococcus</taxon>
    </lineage>
</organism>
<evidence type="ECO:0000256" key="5">
    <source>
        <dbReference type="ARBA" id="ARBA00023136"/>
    </source>
</evidence>
<evidence type="ECO:0000256" key="6">
    <source>
        <dbReference type="SAM" id="Phobius"/>
    </source>
</evidence>
<reference evidence="8 9" key="1">
    <citation type="submission" date="2018-06" db="EMBL/GenBank/DDBJ databases">
        <authorList>
            <consortium name="Pathogen Informatics"/>
            <person name="Doyle S."/>
        </authorList>
    </citation>
    <scope>NUCLEOTIDE SEQUENCE [LARGE SCALE GENOMIC DNA]</scope>
    <source>
        <strain evidence="8 9">NCTC12360</strain>
    </source>
</reference>
<keyword evidence="2" id="KW-1003">Cell membrane</keyword>
<feature type="transmembrane region" description="Helical" evidence="6">
    <location>
        <begin position="21"/>
        <end position="41"/>
    </location>
</feature>
<evidence type="ECO:0000259" key="7">
    <source>
        <dbReference type="Pfam" id="PF12698"/>
    </source>
</evidence>
<comment type="subcellular location">
    <subcellularLocation>
        <location evidence="1">Cell membrane</location>
        <topology evidence="1">Multi-pass membrane protein</topology>
    </subcellularLocation>
</comment>
<evidence type="ECO:0000256" key="1">
    <source>
        <dbReference type="ARBA" id="ARBA00004651"/>
    </source>
</evidence>
<dbReference type="Proteomes" id="UP000254807">
    <property type="component" value="Unassembled WGS sequence"/>
</dbReference>
<accession>A0A376H4F4</accession>
<name>A0A376H4F4_ENTGA</name>
<dbReference type="Pfam" id="PF12698">
    <property type="entry name" value="ABC2_membrane_3"/>
    <property type="match status" value="1"/>
</dbReference>
<proteinExistence type="predicted"/>
<evidence type="ECO:0000313" key="9">
    <source>
        <dbReference type="Proteomes" id="UP000254807"/>
    </source>
</evidence>
<dbReference type="InterPro" id="IPR051449">
    <property type="entry name" value="ABC-2_transporter_component"/>
</dbReference>
<dbReference type="PANTHER" id="PTHR30294">
    <property type="entry name" value="MEMBRANE COMPONENT OF ABC TRANSPORTER YHHJ-RELATED"/>
    <property type="match status" value="1"/>
</dbReference>
<protein>
    <submittedName>
        <fullName evidence="8">Putative type IV conjugative transfer system protein TraL</fullName>
    </submittedName>
</protein>
<feature type="transmembrane region" description="Helical" evidence="6">
    <location>
        <begin position="180"/>
        <end position="205"/>
    </location>
</feature>
<evidence type="ECO:0000256" key="4">
    <source>
        <dbReference type="ARBA" id="ARBA00022989"/>
    </source>
</evidence>
<feature type="transmembrane region" description="Helical" evidence="6">
    <location>
        <begin position="277"/>
        <end position="300"/>
    </location>
</feature>
<dbReference type="GO" id="GO:0005886">
    <property type="term" value="C:plasma membrane"/>
    <property type="evidence" value="ECO:0007669"/>
    <property type="project" value="UniProtKB-SubCell"/>
</dbReference>
<evidence type="ECO:0000313" key="8">
    <source>
        <dbReference type="EMBL" id="STD83258.1"/>
    </source>
</evidence>
<gene>
    <name evidence="8" type="primary">traL</name>
    <name evidence="8" type="ORF">NCTC12360_01722</name>
</gene>
<dbReference type="RefSeq" id="WP_060813532.1">
    <property type="nucleotide sequence ID" value="NZ_JBHULA010000024.1"/>
</dbReference>
<keyword evidence="5 6" id="KW-0472">Membrane</keyword>
<keyword evidence="3 6" id="KW-0812">Transmembrane</keyword>